<dbReference type="EMBL" id="WMFC01000012">
    <property type="protein sequence ID" value="MYL68158.1"/>
    <property type="molecule type" value="Genomic_DNA"/>
</dbReference>
<organism evidence="2 5">
    <name type="scientific">Halorubrum distributum</name>
    <dbReference type="NCBI Taxonomy" id="29283"/>
    <lineage>
        <taxon>Archaea</taxon>
        <taxon>Methanobacteriati</taxon>
        <taxon>Methanobacteriota</taxon>
        <taxon>Stenosarchaea group</taxon>
        <taxon>Halobacteria</taxon>
        <taxon>Halobacteriales</taxon>
        <taxon>Haloferacaceae</taxon>
        <taxon>Halorubrum</taxon>
        <taxon>Halorubrum distributum group</taxon>
    </lineage>
</organism>
<dbReference type="GO" id="GO:0016787">
    <property type="term" value="F:hydrolase activity"/>
    <property type="evidence" value="ECO:0007669"/>
    <property type="project" value="UniProtKB-KW"/>
</dbReference>
<dbReference type="AlphaFoldDB" id="A0A6B1IEC6"/>
<protein>
    <submittedName>
        <fullName evidence="2">Hydrolase</fullName>
    </submittedName>
</protein>
<evidence type="ECO:0000256" key="1">
    <source>
        <dbReference type="SAM" id="Phobius"/>
    </source>
</evidence>
<dbReference type="EMBL" id="WMEO01000025">
    <property type="protein sequence ID" value="MYL17589.1"/>
    <property type="molecule type" value="Genomic_DNA"/>
</dbReference>
<reference evidence="4 5" key="1">
    <citation type="submission" date="2019-11" db="EMBL/GenBank/DDBJ databases">
        <title>Genome sequences of 17 halophilic strains isolated from different environments.</title>
        <authorList>
            <person name="Furrow R.E."/>
        </authorList>
    </citation>
    <scope>NUCLEOTIDE SEQUENCE [LARGE SCALE GENOMIC DNA]</scope>
    <source>
        <strain evidence="3 4">22502_06_Cabo</strain>
        <strain evidence="2 5">22517_05_Cabo</strain>
    </source>
</reference>
<dbReference type="Proteomes" id="UP000460194">
    <property type="component" value="Unassembled WGS sequence"/>
</dbReference>
<evidence type="ECO:0000313" key="2">
    <source>
        <dbReference type="EMBL" id="MYL17589.1"/>
    </source>
</evidence>
<dbReference type="Proteomes" id="UP000452321">
    <property type="component" value="Unassembled WGS sequence"/>
</dbReference>
<keyword evidence="1" id="KW-0472">Membrane</keyword>
<keyword evidence="2" id="KW-0378">Hydrolase</keyword>
<keyword evidence="1" id="KW-0812">Transmembrane</keyword>
<comment type="caution">
    <text evidence="2">The sequence shown here is derived from an EMBL/GenBank/DDBJ whole genome shotgun (WGS) entry which is preliminary data.</text>
</comment>
<keyword evidence="1" id="KW-1133">Transmembrane helix</keyword>
<name>A0A6B1IEC6_9EURY</name>
<sequence>MLFATHLLIGALVARNRFPVPWVVAGAALPDLVDKPLAMVGLVPTYHSVVHSALFAGVLGAGWLAARRYGAATAMTAAAAVGVGWATHLVADAAHITINGRPENTVFLLWPLVRSWNSIGAGPGSFALQYLWTPSFYVEVAIWLFAGAVLLRDGPPVIGA</sequence>
<feature type="transmembrane region" description="Helical" evidence="1">
    <location>
        <begin position="49"/>
        <end position="66"/>
    </location>
</feature>
<evidence type="ECO:0000313" key="5">
    <source>
        <dbReference type="Proteomes" id="UP000460194"/>
    </source>
</evidence>
<proteinExistence type="predicted"/>
<evidence type="ECO:0000313" key="3">
    <source>
        <dbReference type="EMBL" id="MYL68158.1"/>
    </source>
</evidence>
<evidence type="ECO:0000313" key="4">
    <source>
        <dbReference type="Proteomes" id="UP000452321"/>
    </source>
</evidence>
<gene>
    <name evidence="3" type="ORF">GLW30_10505</name>
    <name evidence="2" type="ORF">GLW36_13170</name>
</gene>
<dbReference type="RefSeq" id="WP_004598284.1">
    <property type="nucleotide sequence ID" value="NZ_WMEO01000025.1"/>
</dbReference>
<accession>A0A6B1IEC6</accession>